<dbReference type="Gene3D" id="3.40.50.1820">
    <property type="entry name" value="alpha/beta hydrolase"/>
    <property type="match status" value="1"/>
</dbReference>
<evidence type="ECO:0000313" key="3">
    <source>
        <dbReference type="Proteomes" id="UP000673447"/>
    </source>
</evidence>
<dbReference type="Proteomes" id="UP000673447">
    <property type="component" value="Unassembled WGS sequence"/>
</dbReference>
<proteinExistence type="predicted"/>
<dbReference type="GO" id="GO:0016787">
    <property type="term" value="F:hydrolase activity"/>
    <property type="evidence" value="ECO:0007669"/>
    <property type="project" value="UniProtKB-KW"/>
</dbReference>
<name>A0A941AW78_9GAMM</name>
<dbReference type="AlphaFoldDB" id="A0A941AW78"/>
<dbReference type="InterPro" id="IPR029058">
    <property type="entry name" value="AB_hydrolase_fold"/>
</dbReference>
<feature type="domain" description="Serine aminopeptidase S33" evidence="1">
    <location>
        <begin position="46"/>
        <end position="210"/>
    </location>
</feature>
<accession>A0A941AW78</accession>
<keyword evidence="3" id="KW-1185">Reference proteome</keyword>
<organism evidence="2 3">
    <name type="scientific">Pseudoxanthomonas helianthi</name>
    <dbReference type="NCBI Taxonomy" id="1453541"/>
    <lineage>
        <taxon>Bacteria</taxon>
        <taxon>Pseudomonadati</taxon>
        <taxon>Pseudomonadota</taxon>
        <taxon>Gammaproteobacteria</taxon>
        <taxon>Lysobacterales</taxon>
        <taxon>Lysobacteraceae</taxon>
        <taxon>Pseudoxanthomonas</taxon>
    </lineage>
</organism>
<reference evidence="2" key="2">
    <citation type="submission" date="2021-03" db="EMBL/GenBank/DDBJ databases">
        <authorList>
            <person name="Cao W."/>
        </authorList>
    </citation>
    <scope>NUCLEOTIDE SEQUENCE</scope>
    <source>
        <strain evidence="2">110414</strain>
    </source>
</reference>
<protein>
    <submittedName>
        <fullName evidence="2">Alpha/beta hydrolase</fullName>
    </submittedName>
</protein>
<comment type="caution">
    <text evidence="2">The sequence shown here is derived from an EMBL/GenBank/DDBJ whole genome shotgun (WGS) entry which is preliminary data.</text>
</comment>
<keyword evidence="2" id="KW-0378">Hydrolase</keyword>
<dbReference type="Pfam" id="PF12146">
    <property type="entry name" value="Hydrolase_4"/>
    <property type="match status" value="1"/>
</dbReference>
<evidence type="ECO:0000313" key="2">
    <source>
        <dbReference type="EMBL" id="MBP3985876.1"/>
    </source>
</evidence>
<dbReference type="SUPFAM" id="SSF53474">
    <property type="entry name" value="alpha/beta-Hydrolases"/>
    <property type="match status" value="1"/>
</dbReference>
<dbReference type="RefSeq" id="WP_210537753.1">
    <property type="nucleotide sequence ID" value="NZ_JAGKTC010000004.1"/>
</dbReference>
<sequence>MAALMQAPPASASEEDAVLESAHEFGPGLVGVLTRPATQVRGKAALILYNAGLVQRCGPYRIQVKLARELARRGFVVLRFDQGGLGDSAASRLADPVRKRSEATAAAMDLVTRQTGLDRFVLGGICSGADDALNIGPDDPRVDGLMLLDGAAYHTRGYRLRRYLPRLFRPSAVMHGFGRLLRQRKPVEVRAIDADDYRHFPDRVETTHRLQALVGRGAHVLLLYTGGNSRYYNHRRQARECFGAVVDSPGWTDLYWEDCDHTFYLREHRERLLRTLGEWMQSRYSA</sequence>
<gene>
    <name evidence="2" type="ORF">J5837_15825</name>
</gene>
<evidence type="ECO:0000259" key="1">
    <source>
        <dbReference type="Pfam" id="PF12146"/>
    </source>
</evidence>
<dbReference type="InterPro" id="IPR022742">
    <property type="entry name" value="Hydrolase_4"/>
</dbReference>
<dbReference type="EMBL" id="JAGKTC010000004">
    <property type="protein sequence ID" value="MBP3985876.1"/>
    <property type="molecule type" value="Genomic_DNA"/>
</dbReference>
<reference evidence="2" key="1">
    <citation type="journal article" date="2016" name="Int. J. Syst. Evol. Microbiol.">
        <title>Pseudoxanthomonas helianthi sp. nov., isolated from roots of Jerusalem artichoke (Helianthus tuberosus).</title>
        <authorList>
            <person name="Kittiwongwattana C."/>
            <person name="Thawai C."/>
        </authorList>
    </citation>
    <scope>NUCLEOTIDE SEQUENCE</scope>
    <source>
        <strain evidence="2">110414</strain>
    </source>
</reference>